<evidence type="ECO:0000313" key="1">
    <source>
        <dbReference type="EMBL" id="KAA6395895.1"/>
    </source>
</evidence>
<gene>
    <name evidence="1" type="ORF">EZS28_008583</name>
</gene>
<evidence type="ECO:0000313" key="2">
    <source>
        <dbReference type="Proteomes" id="UP000324800"/>
    </source>
</evidence>
<proteinExistence type="predicted"/>
<accession>A0A5J4WNB2</accession>
<comment type="caution">
    <text evidence="1">The sequence shown here is derived from an EMBL/GenBank/DDBJ whole genome shotgun (WGS) entry which is preliminary data.</text>
</comment>
<dbReference type="AlphaFoldDB" id="A0A5J4WNB2"/>
<sequence>MADADLHPLDVLIKHDKILFGNIRYNSIGLVEQVENINNQINMINNAPAPDVYIRPEANEIFDSKADKTDTYTKIETDTLLEAKADKTQLIDSYSKTEDDALLLLKANVADIVDSYSNTEDDALLLQKADKTDTYSKTETDTLLDAKANFVDIVDSYSKTENDALLLVKADKSDTYTKTETDSQLDAKADKTELIDSYSKTEDDALLLLKVNVVDLTNYVDLTLAQIITGQNQFNVISASSVSKLSKNGAFILLSGGGDMLVSSLVTQPQLQKVRDIATGQSKAYVFSTQIELNDWMAVQDNEAKLVIGDNLYIVDKEVTDYWWDGTDLKVLETKLPDMNNVITTLGTATGGGNSISDISINGNVLTPAKNKNFVDTDYDQSISCQKTFNTTIHSVGIMVQTYDNSSVVCVRGGVRSIADIQSASYSKLEDDTLLLLKADKSTTYTKTEDDALLLLKADKTQLIDSYTKGGTNNLLNNKADNGVSYAKGEDDARLLLKADKTLLIDSYTKGETYIFLDNQANQSTTYTKTETDQLISQINVADVDLTDYYNKTKTDELLGEKADTTELSNYVTLGTSQTINANKTFNNACRFVSSINGMSTVTDSSFIKSCADNIIALLGAGDTKQLSEFTGTPTDLSNYYNKSETYSRIETDNKYVRIEGSNQQTITGRLKYVSSFGGTYDVTQHPVENTNLTQSEVDAKLTNYVNTVNNQSINGTKTFNSNVNTTGFVKTGKDDISVLLAGG</sequence>
<reference evidence="1 2" key="1">
    <citation type="submission" date="2019-03" db="EMBL/GenBank/DDBJ databases">
        <title>Single cell metagenomics reveals metabolic interactions within the superorganism composed of flagellate Streblomastix strix and complex community of Bacteroidetes bacteria on its surface.</title>
        <authorList>
            <person name="Treitli S.C."/>
            <person name="Kolisko M."/>
            <person name="Husnik F."/>
            <person name="Keeling P."/>
            <person name="Hampl V."/>
        </authorList>
    </citation>
    <scope>NUCLEOTIDE SEQUENCE [LARGE SCALE GENOMIC DNA]</scope>
    <source>
        <strain evidence="1">ST1C</strain>
    </source>
</reference>
<dbReference type="Proteomes" id="UP000324800">
    <property type="component" value="Unassembled WGS sequence"/>
</dbReference>
<dbReference type="EMBL" id="SNRW01001568">
    <property type="protein sequence ID" value="KAA6395895.1"/>
    <property type="molecule type" value="Genomic_DNA"/>
</dbReference>
<protein>
    <submittedName>
        <fullName evidence="1">Uncharacterized protein</fullName>
    </submittedName>
</protein>
<name>A0A5J4WNB2_9EUKA</name>
<organism evidence="1 2">
    <name type="scientific">Streblomastix strix</name>
    <dbReference type="NCBI Taxonomy" id="222440"/>
    <lineage>
        <taxon>Eukaryota</taxon>
        <taxon>Metamonada</taxon>
        <taxon>Preaxostyla</taxon>
        <taxon>Oxymonadida</taxon>
        <taxon>Streblomastigidae</taxon>
        <taxon>Streblomastix</taxon>
    </lineage>
</organism>